<dbReference type="HAMAP" id="MF_01463_A">
    <property type="entry name" value="SecD_A"/>
    <property type="match status" value="1"/>
</dbReference>
<dbReference type="SUPFAM" id="SSF82866">
    <property type="entry name" value="Multidrug efflux transporter AcrB transmembrane domain"/>
    <property type="match status" value="1"/>
</dbReference>
<evidence type="ECO:0000259" key="11">
    <source>
        <dbReference type="Pfam" id="PF21760"/>
    </source>
</evidence>
<dbReference type="RefSeq" id="WP_066972928.1">
    <property type="nucleotide sequence ID" value="NZ_LWMT01000243.1"/>
</dbReference>
<dbReference type="Proteomes" id="UP000077066">
    <property type="component" value="Unassembled WGS sequence"/>
</dbReference>
<evidence type="ECO:0000256" key="7">
    <source>
        <dbReference type="ARBA" id="ARBA00023010"/>
    </source>
</evidence>
<dbReference type="Gene3D" id="1.20.1640.10">
    <property type="entry name" value="Multidrug efflux transporter AcrB transmembrane domain"/>
    <property type="match status" value="1"/>
</dbReference>
<feature type="transmembrane region" description="Helical" evidence="9">
    <location>
        <begin position="375"/>
        <end position="396"/>
    </location>
</feature>
<dbReference type="InterPro" id="IPR022813">
    <property type="entry name" value="SecD/SecF_arch_bac"/>
</dbReference>
<comment type="caution">
    <text evidence="12">The sequence shown here is derived from an EMBL/GenBank/DDBJ whole genome shotgun (WGS) entry which is preliminary data.</text>
</comment>
<gene>
    <name evidence="9 12" type="primary">secD</name>
    <name evidence="12" type="ORF">MBFIL_13370</name>
</gene>
<comment type="subunit">
    <text evidence="9">Part of the protein translocation apparatus. Forms a complex with SecF.</text>
</comment>
<dbReference type="OrthoDB" id="146638at2157"/>
<keyword evidence="3 9" id="KW-1003">Cell membrane</keyword>
<evidence type="ECO:0000256" key="6">
    <source>
        <dbReference type="ARBA" id="ARBA00022989"/>
    </source>
</evidence>
<feature type="domain" description="Protein translocase subunit SecDF P1" evidence="11">
    <location>
        <begin position="64"/>
        <end position="117"/>
    </location>
</feature>
<accession>A0A166A7Y9</accession>
<dbReference type="PANTHER" id="PTHR30081">
    <property type="entry name" value="PROTEIN-EXPORT MEMBRANE PROTEIN SEC"/>
    <property type="match status" value="1"/>
</dbReference>
<evidence type="ECO:0000256" key="2">
    <source>
        <dbReference type="ARBA" id="ARBA00022448"/>
    </source>
</evidence>
<reference evidence="12 13" key="1">
    <citation type="submission" date="2016-04" db="EMBL/GenBank/DDBJ databases">
        <title>Genome sequence of Methanobrevibacter filiformis DSM 11501.</title>
        <authorList>
            <person name="Poehlein A."/>
            <person name="Seedorf H."/>
            <person name="Daniel R."/>
        </authorList>
    </citation>
    <scope>NUCLEOTIDE SEQUENCE [LARGE SCALE GENOMIC DNA]</scope>
    <source>
        <strain evidence="12 13">DSM 11501</strain>
    </source>
</reference>
<feature type="transmembrane region" description="Helical" evidence="9">
    <location>
        <begin position="301"/>
        <end position="326"/>
    </location>
</feature>
<keyword evidence="7 9" id="KW-0811">Translocation</keyword>
<keyword evidence="6 9" id="KW-1133">Transmembrane helix</keyword>
<dbReference type="GO" id="GO:0006605">
    <property type="term" value="P:protein targeting"/>
    <property type="evidence" value="ECO:0007669"/>
    <property type="project" value="UniProtKB-UniRule"/>
</dbReference>
<dbReference type="InterPro" id="IPR048631">
    <property type="entry name" value="SecD_1st"/>
</dbReference>
<sequence>MSKRRKKGGLSEFIRDKQVILLIVVVIAAIASISVLGLDQGLDLKGGSLIQLQLEKPVDKATMDVVTAVIDKRLNIYGVQDVKVRSSGDQLVVVEMAGVTPSEVEKLIGNPGKFEAKINNETVLTGVSVASVDTAEITDTSWQVPFKLTTQGAKDFAKAVEGKANEKVYMYLDGKLIDNNPPSLAPELASGEPTTDLSVSGGGDSYDEAKNQSQQVYTVLKTGSLPVKIKVIGASTVSAELGQEFLKGALIAGIAALIIISLVVFIRYKKPILVIPIVITSVSEVLVVMGIASVINWNIDLSAIVGLIASLGTGVDDQIIITDEVLDDKKEGKRRRIRTKMSVKNALFIVFASAGTLIAAMLPLAYVGFARGSSGIGTLAGFAFTTIIGVLVGVFITRPVYAKFVELFIK</sequence>
<comment type="similarity">
    <text evidence="9">Belongs to the SecD/SecF family. SecD subfamily.</text>
</comment>
<dbReference type="InterPro" id="IPR022646">
    <property type="entry name" value="SecD/SecF_CS"/>
</dbReference>
<dbReference type="GO" id="GO:0065002">
    <property type="term" value="P:intracellular protein transmembrane transport"/>
    <property type="evidence" value="ECO:0007669"/>
    <property type="project" value="UniProtKB-UniRule"/>
</dbReference>
<dbReference type="Pfam" id="PF07549">
    <property type="entry name" value="Sec_GG"/>
    <property type="match status" value="1"/>
</dbReference>
<comment type="function">
    <text evidence="9">Involved in protein export.</text>
</comment>
<dbReference type="Pfam" id="PF21760">
    <property type="entry name" value="SecD_1st"/>
    <property type="match status" value="1"/>
</dbReference>
<keyword evidence="5 9" id="KW-0653">Protein transport</keyword>
<dbReference type="NCBIfam" id="NF006218">
    <property type="entry name" value="PRK08343.1-4"/>
    <property type="match status" value="1"/>
</dbReference>
<dbReference type="GO" id="GO:0005886">
    <property type="term" value="C:plasma membrane"/>
    <property type="evidence" value="ECO:0007669"/>
    <property type="project" value="UniProtKB-SubCell"/>
</dbReference>
<comment type="subcellular location">
    <subcellularLocation>
        <location evidence="1 9">Cell membrane</location>
        <topology evidence="1 9">Multi-pass membrane protein</topology>
    </subcellularLocation>
</comment>
<dbReference type="AlphaFoldDB" id="A0A166A7Y9"/>
<proteinExistence type="inferred from homology"/>
<dbReference type="EMBL" id="LWMT01000243">
    <property type="protein sequence ID" value="KZX11692.1"/>
    <property type="molecule type" value="Genomic_DNA"/>
</dbReference>
<dbReference type="PATRIC" id="fig|55758.3.peg.1521"/>
<evidence type="ECO:0000256" key="5">
    <source>
        <dbReference type="ARBA" id="ARBA00022927"/>
    </source>
</evidence>
<evidence type="ECO:0000256" key="4">
    <source>
        <dbReference type="ARBA" id="ARBA00022692"/>
    </source>
</evidence>
<feature type="transmembrane region" description="Helical" evidence="9">
    <location>
        <begin position="245"/>
        <end position="266"/>
    </location>
</feature>
<dbReference type="STRING" id="55758.MBFIL_13370"/>
<dbReference type="PANTHER" id="PTHR30081:SF1">
    <property type="entry name" value="PROTEIN TRANSLOCASE SUBUNIT SECD"/>
    <property type="match status" value="1"/>
</dbReference>
<dbReference type="Gene3D" id="3.30.70.3220">
    <property type="match status" value="1"/>
</dbReference>
<evidence type="ECO:0000259" key="10">
    <source>
        <dbReference type="Pfam" id="PF02355"/>
    </source>
</evidence>
<evidence type="ECO:0000313" key="12">
    <source>
        <dbReference type="EMBL" id="KZX11692.1"/>
    </source>
</evidence>
<dbReference type="InterPro" id="IPR024912">
    <property type="entry name" value="SecD_arc"/>
</dbReference>
<keyword evidence="4 9" id="KW-0812">Transmembrane</keyword>
<feature type="transmembrane region" description="Helical" evidence="9">
    <location>
        <begin position="346"/>
        <end position="369"/>
    </location>
</feature>
<keyword evidence="2 9" id="KW-0813">Transport</keyword>
<keyword evidence="8 9" id="KW-0472">Membrane</keyword>
<evidence type="ECO:0000256" key="1">
    <source>
        <dbReference type="ARBA" id="ARBA00004651"/>
    </source>
</evidence>
<organism evidence="12 13">
    <name type="scientific">Methanobrevibacter filiformis</name>
    <dbReference type="NCBI Taxonomy" id="55758"/>
    <lineage>
        <taxon>Archaea</taxon>
        <taxon>Methanobacteriati</taxon>
        <taxon>Methanobacteriota</taxon>
        <taxon>Methanomada group</taxon>
        <taxon>Methanobacteria</taxon>
        <taxon>Methanobacteriales</taxon>
        <taxon>Methanobacteriaceae</taxon>
        <taxon>Methanobrevibacter</taxon>
    </lineage>
</organism>
<dbReference type="Pfam" id="PF02355">
    <property type="entry name" value="SecD_SecF_C"/>
    <property type="match status" value="1"/>
</dbReference>
<protein>
    <recommendedName>
        <fullName evidence="9">Protein-export membrane protein SecD</fullName>
    </recommendedName>
</protein>
<feature type="domain" description="Protein export membrane protein SecD/SecF C-terminal" evidence="10">
    <location>
        <begin position="228"/>
        <end position="395"/>
    </location>
</feature>
<keyword evidence="13" id="KW-1185">Reference proteome</keyword>
<name>A0A166A7Y9_9EURY</name>
<dbReference type="InterPro" id="IPR048634">
    <property type="entry name" value="SecD_SecF_C"/>
</dbReference>
<feature type="transmembrane region" description="Helical" evidence="9">
    <location>
        <begin position="273"/>
        <end position="295"/>
    </location>
</feature>
<feature type="transmembrane region" description="Helical" evidence="9">
    <location>
        <begin position="20"/>
        <end position="38"/>
    </location>
</feature>
<evidence type="ECO:0000256" key="8">
    <source>
        <dbReference type="ARBA" id="ARBA00023136"/>
    </source>
</evidence>
<evidence type="ECO:0000256" key="9">
    <source>
        <dbReference type="HAMAP-Rule" id="MF_01463"/>
    </source>
</evidence>
<evidence type="ECO:0000313" key="13">
    <source>
        <dbReference type="Proteomes" id="UP000077066"/>
    </source>
</evidence>
<evidence type="ECO:0000256" key="3">
    <source>
        <dbReference type="ARBA" id="ARBA00022475"/>
    </source>
</evidence>